<evidence type="ECO:0000313" key="2">
    <source>
        <dbReference type="Proteomes" id="UP001064632"/>
    </source>
</evidence>
<accession>A0ABY6BHK5</accession>
<organism evidence="1 2">
    <name type="scientific">Tahibacter amnicola</name>
    <dbReference type="NCBI Taxonomy" id="2976241"/>
    <lineage>
        <taxon>Bacteria</taxon>
        <taxon>Pseudomonadati</taxon>
        <taxon>Pseudomonadota</taxon>
        <taxon>Gammaproteobacteria</taxon>
        <taxon>Lysobacterales</taxon>
        <taxon>Rhodanobacteraceae</taxon>
        <taxon>Tahibacter</taxon>
    </lineage>
</organism>
<dbReference type="Proteomes" id="UP001064632">
    <property type="component" value="Chromosome"/>
</dbReference>
<dbReference type="RefSeq" id="WP_261696459.1">
    <property type="nucleotide sequence ID" value="NZ_CP104694.1"/>
</dbReference>
<name>A0ABY6BHK5_9GAMM</name>
<dbReference type="Gene3D" id="2.20.25.10">
    <property type="match status" value="1"/>
</dbReference>
<protein>
    <recommendedName>
        <fullName evidence="3">Trm112 family protein</fullName>
    </recommendedName>
</protein>
<proteinExistence type="predicted"/>
<dbReference type="SUPFAM" id="SSF158997">
    <property type="entry name" value="Trm112p-like"/>
    <property type="match status" value="1"/>
</dbReference>
<gene>
    <name evidence="1" type="ORF">N4264_07600</name>
</gene>
<evidence type="ECO:0008006" key="3">
    <source>
        <dbReference type="Google" id="ProtNLM"/>
    </source>
</evidence>
<evidence type="ECO:0000313" key="1">
    <source>
        <dbReference type="EMBL" id="UXI69503.1"/>
    </source>
</evidence>
<reference evidence="1" key="1">
    <citation type="submission" date="2022-09" db="EMBL/GenBank/DDBJ databases">
        <title>Tahibacter sp. nov., isolated from a fresh water.</title>
        <authorList>
            <person name="Baek J.H."/>
            <person name="Lee J.K."/>
            <person name="Kim J.M."/>
            <person name="Jeon C.O."/>
        </authorList>
    </citation>
    <scope>NUCLEOTIDE SEQUENCE</scope>
    <source>
        <strain evidence="1">W38</strain>
    </source>
</reference>
<sequence length="92" mass="9485">MDKRLLDVLCCPVSKTPVTPLSRAQLDALNAAIAGGQVASVAGEKIGTPFAAGLITTDGKVIYRIDDDIPVMLADEAIGTTQLTGFPSASKL</sequence>
<keyword evidence="2" id="KW-1185">Reference proteome</keyword>
<dbReference type="EMBL" id="CP104694">
    <property type="protein sequence ID" value="UXI69503.1"/>
    <property type="molecule type" value="Genomic_DNA"/>
</dbReference>